<evidence type="ECO:0008006" key="5">
    <source>
        <dbReference type="Google" id="ProtNLM"/>
    </source>
</evidence>
<dbReference type="GO" id="GO:0035269">
    <property type="term" value="P:protein O-linked glycosylation via mannose"/>
    <property type="evidence" value="ECO:0007669"/>
    <property type="project" value="EnsemblFungi"/>
</dbReference>
<organism evidence="3 4">
    <name type="scientific">Kuraishia capsulata CBS 1993</name>
    <dbReference type="NCBI Taxonomy" id="1382522"/>
    <lineage>
        <taxon>Eukaryota</taxon>
        <taxon>Fungi</taxon>
        <taxon>Dikarya</taxon>
        <taxon>Ascomycota</taxon>
        <taxon>Saccharomycotina</taxon>
        <taxon>Pichiomycetes</taxon>
        <taxon>Pichiales</taxon>
        <taxon>Pichiaceae</taxon>
        <taxon>Kuraishia</taxon>
    </lineage>
</organism>
<name>W6MRE2_9ASCO</name>
<dbReference type="GeneID" id="34522310"/>
<dbReference type="GO" id="GO:0005783">
    <property type="term" value="C:endoplasmic reticulum"/>
    <property type="evidence" value="ECO:0007669"/>
    <property type="project" value="EnsemblFungi"/>
</dbReference>
<reference evidence="3" key="1">
    <citation type="submission" date="2013-12" db="EMBL/GenBank/DDBJ databases">
        <authorList>
            <person name="Genoscope - CEA"/>
        </authorList>
    </citation>
    <scope>NUCLEOTIDE SEQUENCE</scope>
    <source>
        <strain evidence="3">CBS 1993</strain>
    </source>
</reference>
<gene>
    <name evidence="3" type="ORF">KUCA_T00004919001</name>
</gene>
<dbReference type="STRING" id="1382522.W6MRE2"/>
<dbReference type="GO" id="GO:0007088">
    <property type="term" value="P:regulation of mitotic nuclear division"/>
    <property type="evidence" value="ECO:0007669"/>
    <property type="project" value="EnsemblFungi"/>
</dbReference>
<reference evidence="3" key="2">
    <citation type="submission" date="2014-02" db="EMBL/GenBank/DDBJ databases">
        <title>Complete DNA sequence of /Kuraishia capsulata/ illustrates novel genomic features among budding yeasts (/Saccharomycotina/).</title>
        <authorList>
            <person name="Morales L."/>
            <person name="Noel B."/>
            <person name="Porcel B."/>
            <person name="Marcet-Houben M."/>
            <person name="Hullo M-F."/>
            <person name="Sacerdot C."/>
            <person name="Tekaia F."/>
            <person name="Leh-Louis V."/>
            <person name="Despons L."/>
            <person name="Khanna V."/>
            <person name="Aury J-M."/>
            <person name="Barbe V."/>
            <person name="Couloux A."/>
            <person name="Labadie K."/>
            <person name="Pelletier E."/>
            <person name="Souciet J-L."/>
            <person name="Boekhout T."/>
            <person name="Gabaldon T."/>
            <person name="Wincker P."/>
            <person name="Dujon B."/>
        </authorList>
    </citation>
    <scope>NUCLEOTIDE SEQUENCE</scope>
    <source>
        <strain evidence="3">CBS 1993</strain>
    </source>
</reference>
<evidence type="ECO:0000313" key="4">
    <source>
        <dbReference type="Proteomes" id="UP000019384"/>
    </source>
</evidence>
<accession>W6MRE2</accession>
<dbReference type="GO" id="GO:1990904">
    <property type="term" value="C:ribonucleoprotein complex"/>
    <property type="evidence" value="ECO:0007669"/>
    <property type="project" value="EnsemblFungi"/>
</dbReference>
<protein>
    <recommendedName>
        <fullName evidence="5">Nuclear segregation protein BFR1</fullName>
    </recommendedName>
</protein>
<dbReference type="PANTHER" id="PTHR31027">
    <property type="entry name" value="NUCLEAR SEGREGATION PROTEIN BFR1"/>
    <property type="match status" value="1"/>
</dbReference>
<dbReference type="GO" id="GO:0051321">
    <property type="term" value="P:meiotic cell cycle"/>
    <property type="evidence" value="ECO:0007669"/>
    <property type="project" value="EnsemblFungi"/>
</dbReference>
<dbReference type="GO" id="GO:0045048">
    <property type="term" value="P:protein insertion into ER membrane"/>
    <property type="evidence" value="ECO:0007669"/>
    <property type="project" value="EnsemblFungi"/>
</dbReference>
<keyword evidence="1" id="KW-0175">Coiled coil</keyword>
<feature type="coiled-coil region" evidence="1">
    <location>
        <begin position="241"/>
        <end position="274"/>
    </location>
</feature>
<dbReference type="GO" id="GO:0042149">
    <property type="term" value="P:cellular response to glucose starvation"/>
    <property type="evidence" value="ECO:0007669"/>
    <property type="project" value="EnsemblFungi"/>
</dbReference>
<dbReference type="Proteomes" id="UP000019384">
    <property type="component" value="Unassembled WGS sequence"/>
</dbReference>
<dbReference type="GO" id="GO:0008298">
    <property type="term" value="P:intracellular mRNA localization"/>
    <property type="evidence" value="ECO:0007669"/>
    <property type="project" value="EnsemblFungi"/>
</dbReference>
<dbReference type="EMBL" id="HG793130">
    <property type="protein sequence ID" value="CDK28933.1"/>
    <property type="molecule type" value="Genomic_DNA"/>
</dbReference>
<feature type="region of interest" description="Disordered" evidence="2">
    <location>
        <begin position="1"/>
        <end position="25"/>
    </location>
</feature>
<feature type="coiled-coil region" evidence="1">
    <location>
        <begin position="382"/>
        <end position="424"/>
    </location>
</feature>
<evidence type="ECO:0000313" key="3">
    <source>
        <dbReference type="EMBL" id="CDK28933.1"/>
    </source>
</evidence>
<evidence type="ECO:0000256" key="1">
    <source>
        <dbReference type="SAM" id="Coils"/>
    </source>
</evidence>
<dbReference type="HOGENOM" id="CLU_023943_2_0_1"/>
<feature type="compositionally biased region" description="Low complexity" evidence="2">
    <location>
        <begin position="433"/>
        <end position="447"/>
    </location>
</feature>
<dbReference type="RefSeq" id="XP_022460922.1">
    <property type="nucleotide sequence ID" value="XM_022606051.1"/>
</dbReference>
<dbReference type="InterPro" id="IPR039604">
    <property type="entry name" value="Bfr1"/>
</dbReference>
<dbReference type="GO" id="GO:0042175">
    <property type="term" value="C:nuclear outer membrane-endoplasmic reticulum membrane network"/>
    <property type="evidence" value="ECO:0007669"/>
    <property type="project" value="EnsemblFungi"/>
</dbReference>
<feature type="region of interest" description="Disordered" evidence="2">
    <location>
        <begin position="424"/>
        <end position="447"/>
    </location>
</feature>
<sequence length="447" mass="49924">MSSPPPPSQRSFRPRRFIKGPDNQAHNAKVAELRAQIDVISKQIDKAVVGSAIVEERKTLTEELKGLMKEQAAMKEQRQAVNNQLKSVEAEVKRKVKEIESVFSKNSFKSVGAIDKRISEIDEQVESGALKLVDEKRLIKEQQSLFKLRKDFSSVEAQQKSIDSDKAKIDELKKKLSGIRNDAVHKRFEEVQKKLDALRSSNDGIQTKRNALFSQRQALHDQIKALRAAHDAEFKKFKADIELEQKKREEEEASYKAEKEKSDLVEKIAKLEQEATLPAFTKEIDSIHGLLGFFDPSYVKPQLSILPAETFVSKSNIRVVNPDTEFVVLKKERESFFVGTGGKKTKSKKNKAKFTVEPVIIAQLADLNVALPTSQEQVPATIEALKTKLAELEANQDAETKKNSDKVKAKIADLEAKVAALSVKPEATEKAPESTPEAAEVAEATEA</sequence>
<feature type="coiled-coil region" evidence="1">
    <location>
        <begin position="155"/>
        <end position="182"/>
    </location>
</feature>
<dbReference type="AlphaFoldDB" id="W6MRE2"/>
<dbReference type="OrthoDB" id="2195113at2759"/>
<dbReference type="GO" id="GO:0003729">
    <property type="term" value="F:mRNA binding"/>
    <property type="evidence" value="ECO:0007669"/>
    <property type="project" value="EnsemblFungi"/>
</dbReference>
<dbReference type="PANTHER" id="PTHR31027:SF2">
    <property type="entry name" value="LEBERCILIN DOMAIN-CONTAINING PROTEIN"/>
    <property type="match status" value="1"/>
</dbReference>
<keyword evidence="4" id="KW-1185">Reference proteome</keyword>
<evidence type="ECO:0000256" key="2">
    <source>
        <dbReference type="SAM" id="MobiDB-lite"/>
    </source>
</evidence>
<proteinExistence type="predicted"/>